<evidence type="ECO:0000256" key="5">
    <source>
        <dbReference type="ARBA" id="ARBA00022645"/>
    </source>
</evidence>
<keyword evidence="9" id="KW-0133">Cell shape</keyword>
<dbReference type="InterPro" id="IPR000871">
    <property type="entry name" value="Beta-lactam_class-A"/>
</dbReference>
<dbReference type="AlphaFoldDB" id="A0A3L8GMZ1"/>
<comment type="catalytic activity">
    <reaction evidence="12">
        <text>Preferential cleavage: (Ac)2-L-Lys-D-Ala-|-D-Ala. Also transpeptidation of peptidyl-alanyl moieties that are N-acyl substituents of D-alanine.</text>
        <dbReference type="EC" id="3.4.16.4"/>
    </reaction>
</comment>
<dbReference type="UniPathway" id="UPA00219"/>
<dbReference type="GO" id="GO:0071555">
    <property type="term" value="P:cell wall organization"/>
    <property type="evidence" value="ECO:0007669"/>
    <property type="project" value="UniProtKB-KW"/>
</dbReference>
<comment type="similarity">
    <text evidence="3 13">Belongs to the peptidase S11 family.</text>
</comment>
<evidence type="ECO:0000256" key="13">
    <source>
        <dbReference type="RuleBase" id="RU004016"/>
    </source>
</evidence>
<dbReference type="GeneID" id="35766133"/>
<dbReference type="Proteomes" id="UP000269148">
    <property type="component" value="Unassembled WGS sequence"/>
</dbReference>
<dbReference type="SUPFAM" id="SSF56601">
    <property type="entry name" value="beta-lactamase/transpeptidase-like"/>
    <property type="match status" value="1"/>
</dbReference>
<evidence type="ECO:0000313" key="16">
    <source>
        <dbReference type="EMBL" id="AHY15286.1"/>
    </source>
</evidence>
<dbReference type="GO" id="GO:0046677">
    <property type="term" value="P:response to antibiotic"/>
    <property type="evidence" value="ECO:0007669"/>
    <property type="project" value="InterPro"/>
</dbReference>
<dbReference type="KEGG" id="sio:DW64_02070"/>
<dbReference type="SUPFAM" id="SSF69189">
    <property type="entry name" value="Penicillin-binding protein associated domain"/>
    <property type="match status" value="1"/>
</dbReference>
<evidence type="ECO:0000259" key="15">
    <source>
        <dbReference type="SMART" id="SM00936"/>
    </source>
</evidence>
<dbReference type="GO" id="GO:0030655">
    <property type="term" value="P:beta-lactam antibiotic catabolic process"/>
    <property type="evidence" value="ECO:0007669"/>
    <property type="project" value="InterPro"/>
</dbReference>
<dbReference type="RefSeq" id="WP_003100860.1">
    <property type="nucleotide sequence ID" value="NZ_CP010783.1"/>
</dbReference>
<evidence type="ECO:0000256" key="4">
    <source>
        <dbReference type="ARBA" id="ARBA00012448"/>
    </source>
</evidence>
<evidence type="ECO:0000313" key="18">
    <source>
        <dbReference type="Proteomes" id="UP000025245"/>
    </source>
</evidence>
<feature type="signal peptide" evidence="14">
    <location>
        <begin position="1"/>
        <end position="22"/>
    </location>
</feature>
<evidence type="ECO:0000313" key="19">
    <source>
        <dbReference type="Proteomes" id="UP000269148"/>
    </source>
</evidence>
<dbReference type="GO" id="GO:0009252">
    <property type="term" value="P:peptidoglycan biosynthetic process"/>
    <property type="evidence" value="ECO:0007669"/>
    <property type="project" value="UniProtKB-UniPathway"/>
</dbReference>
<dbReference type="GO" id="GO:0008360">
    <property type="term" value="P:regulation of cell shape"/>
    <property type="evidence" value="ECO:0007669"/>
    <property type="project" value="UniProtKB-KW"/>
</dbReference>
<evidence type="ECO:0000256" key="14">
    <source>
        <dbReference type="SAM" id="SignalP"/>
    </source>
</evidence>
<dbReference type="InterPro" id="IPR018044">
    <property type="entry name" value="Peptidase_S11"/>
</dbReference>
<dbReference type="GO" id="GO:0006508">
    <property type="term" value="P:proteolysis"/>
    <property type="evidence" value="ECO:0007669"/>
    <property type="project" value="UniProtKB-KW"/>
</dbReference>
<dbReference type="Proteomes" id="UP000025245">
    <property type="component" value="Chromosome"/>
</dbReference>
<keyword evidence="11" id="KW-0961">Cell wall biogenesis/degradation</keyword>
<organism evidence="17 19">
    <name type="scientific">Streptococcus iniae</name>
    <name type="common">Streptococcus shiloi</name>
    <dbReference type="NCBI Taxonomy" id="1346"/>
    <lineage>
        <taxon>Bacteria</taxon>
        <taxon>Bacillati</taxon>
        <taxon>Bacillota</taxon>
        <taxon>Bacilli</taxon>
        <taxon>Lactobacillales</taxon>
        <taxon>Streptococcaceae</taxon>
        <taxon>Streptococcus</taxon>
    </lineage>
</organism>
<reference evidence="17 19" key="2">
    <citation type="submission" date="2018-06" db="EMBL/GenBank/DDBJ databases">
        <title>Mutators as drivers of adaptation in pathogenic bacteria and a risk factor for host jumps and vaccine escape.</title>
        <authorList>
            <person name="Barnes A.C."/>
            <person name="Silayeva O."/>
        </authorList>
    </citation>
    <scope>NUCLEOTIDE SEQUENCE [LARGE SCALE GENOMIC DNA]</scope>
    <source>
        <strain evidence="17 19">QMA0445</strain>
    </source>
</reference>
<evidence type="ECO:0000256" key="3">
    <source>
        <dbReference type="ARBA" id="ARBA00007164"/>
    </source>
</evidence>
<dbReference type="InterPro" id="IPR001967">
    <property type="entry name" value="Peptidase_S11_N"/>
</dbReference>
<evidence type="ECO:0000256" key="6">
    <source>
        <dbReference type="ARBA" id="ARBA00022670"/>
    </source>
</evidence>
<dbReference type="Pfam" id="PF00768">
    <property type="entry name" value="Peptidase_S11"/>
    <property type="match status" value="1"/>
</dbReference>
<dbReference type="EC" id="3.4.16.4" evidence="4"/>
<feature type="chain" id="PRO_5018612188" description="serine-type D-Ala-D-Ala carboxypeptidase" evidence="14">
    <location>
        <begin position="23"/>
        <end position="412"/>
    </location>
</feature>
<keyword evidence="10" id="KW-0573">Peptidoglycan synthesis</keyword>
<dbReference type="Gene3D" id="2.60.410.10">
    <property type="entry name" value="D-Ala-D-Ala carboxypeptidase, C-terminal domain"/>
    <property type="match status" value="1"/>
</dbReference>
<gene>
    <name evidence="17" type="ORF">DIY07_02300</name>
    <name evidence="16" type="ORF">DQ08_02085</name>
</gene>
<name>A0A3L8GMZ1_STRIN</name>
<keyword evidence="18" id="KW-1185">Reference proteome</keyword>
<dbReference type="KEGG" id="siq:DQ08_02085"/>
<evidence type="ECO:0000256" key="10">
    <source>
        <dbReference type="ARBA" id="ARBA00022984"/>
    </source>
</evidence>
<evidence type="ECO:0000256" key="8">
    <source>
        <dbReference type="ARBA" id="ARBA00022801"/>
    </source>
</evidence>
<comment type="pathway">
    <text evidence="2">Cell wall biogenesis; peptidoglycan biosynthesis.</text>
</comment>
<dbReference type="InterPro" id="IPR015956">
    <property type="entry name" value="Peniciliin-bd_prot_C_sf"/>
</dbReference>
<keyword evidence="7 14" id="KW-0732">Signal</keyword>
<dbReference type="InterPro" id="IPR012338">
    <property type="entry name" value="Beta-lactam/transpept-like"/>
</dbReference>
<dbReference type="PRINTS" id="PR00725">
    <property type="entry name" value="DADACBPTASE1"/>
</dbReference>
<dbReference type="SMR" id="A0A3L8GMZ1"/>
<evidence type="ECO:0000256" key="7">
    <source>
        <dbReference type="ARBA" id="ARBA00022729"/>
    </source>
</evidence>
<sequence>MKKLIISLLLCFICLPLKTVSAEALKIKADSTLVYDVTSGKILYESHAKEKVPVASLSKALTAYLVYKAVDNKKIKWNTPVKISNYPYELTANYDISNVPLDAREYTVEELLEAMLVTNANSAAIALAEKISGTEPLFVDLMKKQLKEWGINQNTVVNATGLPNSILGSNRYPKSKEDAENLFSALDLAIVSRHLLQEYPQVLKLTNKATTTFSGTSIYSYNYMLKGMPFERPDINGLFVGYSEKNGASFMASSKQNKMHLVTIVLNAKSTDTDEFPHFKATNQLLNHIYSHFEKKALISKGSKLSGKTLTVADSPQKEVSLTAKETLYIVQKKGEDTSDSIEVRPLHKQVTAPVKAKQTLAKASFKDKAIIGTGYLGETPSVELVSKDDIKKSFFLKVWWNHFVNYVNEEL</sequence>
<keyword evidence="5 17" id="KW-0121">Carboxypeptidase</keyword>
<accession>A0A3L8GMZ1</accession>
<dbReference type="KEGG" id="siz:SI82_02350"/>
<dbReference type="EMBL" id="QLQD01000025">
    <property type="protein sequence ID" value="RLU58381.1"/>
    <property type="molecule type" value="Genomic_DNA"/>
</dbReference>
<evidence type="ECO:0000313" key="17">
    <source>
        <dbReference type="EMBL" id="RLU58381.1"/>
    </source>
</evidence>
<evidence type="ECO:0000256" key="9">
    <source>
        <dbReference type="ARBA" id="ARBA00022960"/>
    </source>
</evidence>
<dbReference type="STRING" id="1346.BMF34_02235"/>
<evidence type="ECO:0000256" key="11">
    <source>
        <dbReference type="ARBA" id="ARBA00023316"/>
    </source>
</evidence>
<protein>
    <recommendedName>
        <fullName evidence="4">serine-type D-Ala-D-Ala carboxypeptidase</fullName>
        <ecNumber evidence="4">3.4.16.4</ecNumber>
    </recommendedName>
</protein>
<dbReference type="InterPro" id="IPR037167">
    <property type="entry name" value="Peptidase_S11_C_sf"/>
</dbReference>
<dbReference type="GO" id="GO:0009002">
    <property type="term" value="F:serine-type D-Ala-D-Ala carboxypeptidase activity"/>
    <property type="evidence" value="ECO:0007669"/>
    <property type="project" value="UniProtKB-EC"/>
</dbReference>
<evidence type="ECO:0000256" key="1">
    <source>
        <dbReference type="ARBA" id="ARBA00003217"/>
    </source>
</evidence>
<dbReference type="SMART" id="SM00936">
    <property type="entry name" value="PBP5_C"/>
    <property type="match status" value="1"/>
</dbReference>
<evidence type="ECO:0000256" key="2">
    <source>
        <dbReference type="ARBA" id="ARBA00004752"/>
    </source>
</evidence>
<evidence type="ECO:0000256" key="12">
    <source>
        <dbReference type="ARBA" id="ARBA00034000"/>
    </source>
</evidence>
<dbReference type="PANTHER" id="PTHR35333">
    <property type="entry name" value="BETA-LACTAMASE"/>
    <property type="match status" value="1"/>
</dbReference>
<keyword evidence="8" id="KW-0378">Hydrolase</keyword>
<keyword evidence="6" id="KW-0645">Protease</keyword>
<dbReference type="OrthoDB" id="9791132at2"/>
<dbReference type="Pfam" id="PF07943">
    <property type="entry name" value="PBP5_C"/>
    <property type="match status" value="1"/>
</dbReference>
<feature type="domain" description="Peptidase S11 D-Ala-D-Ala carboxypeptidase A C-terminal" evidence="15">
    <location>
        <begin position="293"/>
        <end position="393"/>
    </location>
</feature>
<dbReference type="PANTHER" id="PTHR35333:SF4">
    <property type="entry name" value="SLR0121 PROTEIN"/>
    <property type="match status" value="1"/>
</dbReference>
<dbReference type="Gene3D" id="3.40.710.10">
    <property type="entry name" value="DD-peptidase/beta-lactamase superfamily"/>
    <property type="match status" value="1"/>
</dbReference>
<reference evidence="16 18" key="1">
    <citation type="journal article" date="2014" name="Genome Announc.">
        <title>Complete Genome Sequence of a Virulent Strain, Streptococcus iniae ISET0901, Isolated from Diseased Tilapia.</title>
        <authorList>
            <person name="Pridgeon J.W."/>
            <person name="Zhang D."/>
            <person name="Zhang L."/>
        </authorList>
    </citation>
    <scope>NUCLEOTIDE SEQUENCE [LARGE SCALE GENOMIC DNA]</scope>
    <source>
        <strain evidence="16 18">ISET0901</strain>
    </source>
</reference>
<proteinExistence type="inferred from homology"/>
<dbReference type="InterPro" id="IPR012907">
    <property type="entry name" value="Peptidase_S11_C"/>
</dbReference>
<dbReference type="NCBIfam" id="NF038273">
    <property type="entry name" value="strep_PBP3"/>
    <property type="match status" value="1"/>
</dbReference>
<comment type="function">
    <text evidence="1">Removes C-terminal D-alanyl residues from sugar-peptide cell wall precursors.</text>
</comment>
<dbReference type="GO" id="GO:0008800">
    <property type="term" value="F:beta-lactamase activity"/>
    <property type="evidence" value="ECO:0007669"/>
    <property type="project" value="InterPro"/>
</dbReference>
<dbReference type="EMBL" id="CP007586">
    <property type="protein sequence ID" value="AHY15286.1"/>
    <property type="molecule type" value="Genomic_DNA"/>
</dbReference>